<organism evidence="1 2">
    <name type="scientific">Papilio machaon</name>
    <name type="common">Old World swallowtail butterfly</name>
    <dbReference type="NCBI Taxonomy" id="76193"/>
    <lineage>
        <taxon>Eukaryota</taxon>
        <taxon>Metazoa</taxon>
        <taxon>Ecdysozoa</taxon>
        <taxon>Arthropoda</taxon>
        <taxon>Hexapoda</taxon>
        <taxon>Insecta</taxon>
        <taxon>Pterygota</taxon>
        <taxon>Neoptera</taxon>
        <taxon>Endopterygota</taxon>
        <taxon>Lepidoptera</taxon>
        <taxon>Glossata</taxon>
        <taxon>Ditrysia</taxon>
        <taxon>Papilionoidea</taxon>
        <taxon>Papilionidae</taxon>
        <taxon>Papilioninae</taxon>
        <taxon>Papilio</taxon>
    </lineage>
</organism>
<dbReference type="EMBL" id="KQ459890">
    <property type="protein sequence ID" value="KPJ19587.1"/>
    <property type="molecule type" value="Genomic_DNA"/>
</dbReference>
<evidence type="ECO:0000313" key="2">
    <source>
        <dbReference type="Proteomes" id="UP000053240"/>
    </source>
</evidence>
<evidence type="ECO:0000313" key="1">
    <source>
        <dbReference type="EMBL" id="KPJ19587.1"/>
    </source>
</evidence>
<protein>
    <submittedName>
        <fullName evidence="1">Uncharacterized protein</fullName>
    </submittedName>
</protein>
<proteinExistence type="predicted"/>
<gene>
    <name evidence="1" type="ORF">RR48_05973</name>
</gene>
<reference evidence="1 2" key="1">
    <citation type="journal article" date="2015" name="Nat. Commun.">
        <title>Outbred genome sequencing and CRISPR/Cas9 gene editing in butterflies.</title>
        <authorList>
            <person name="Li X."/>
            <person name="Fan D."/>
            <person name="Zhang W."/>
            <person name="Liu G."/>
            <person name="Zhang L."/>
            <person name="Zhao L."/>
            <person name="Fang X."/>
            <person name="Chen L."/>
            <person name="Dong Y."/>
            <person name="Chen Y."/>
            <person name="Ding Y."/>
            <person name="Zhao R."/>
            <person name="Feng M."/>
            <person name="Zhu Y."/>
            <person name="Feng Y."/>
            <person name="Jiang X."/>
            <person name="Zhu D."/>
            <person name="Xiang H."/>
            <person name="Feng X."/>
            <person name="Li S."/>
            <person name="Wang J."/>
            <person name="Zhang G."/>
            <person name="Kronforst M.R."/>
            <person name="Wang W."/>
        </authorList>
    </citation>
    <scope>NUCLEOTIDE SEQUENCE [LARGE SCALE GENOMIC DNA]</scope>
    <source>
        <strain evidence="1">Ya'a_city_454_Pm</strain>
        <tissue evidence="1">Whole body</tissue>
    </source>
</reference>
<keyword evidence="2" id="KW-1185">Reference proteome</keyword>
<dbReference type="InParanoid" id="A0A0N0PEQ0"/>
<accession>A0A0N0PEQ0</accession>
<sequence length="287" mass="32150">MSAVSNVTKLGPSLPIPIKLNHSFAGPMSNEVDALALCFVCKKHVQNAECLIEKILNNQILVNLHNFSDQTIDVMVQPYFNIAVLDTIELSSIDVQTEEATIVYKHGVYKECMVKNEMKCEFEDYLQNDNDFIDIKVDIKNELSDIAECDTDINEVKILKKTVKKKKGINKGRKRKAAVVTNGMEERNCQIDNDVNSINVMDLFKELETKEALEKSKLKKSIAAAHAIRICRNGRQHYFAVLICSDTSLGMKRGRKGKGAWGAFPPGLKSYDGGKLLDAEDRILLKA</sequence>
<name>A0A0N0PEQ0_PAPMA</name>
<dbReference type="AlphaFoldDB" id="A0A0N0PEQ0"/>
<dbReference type="Proteomes" id="UP000053240">
    <property type="component" value="Unassembled WGS sequence"/>
</dbReference>